<dbReference type="PANTHER" id="PTHR33738:SF4">
    <property type="entry name" value="OS01G0848900 PROTEIN"/>
    <property type="match status" value="1"/>
</dbReference>
<dbReference type="EnsemblPlants" id="OMERI01G34280.2">
    <property type="protein sequence ID" value="OMERI01G34280.2"/>
    <property type="gene ID" value="OMERI01G34280"/>
</dbReference>
<feature type="compositionally biased region" description="Low complexity" evidence="1">
    <location>
        <begin position="238"/>
        <end position="250"/>
    </location>
</feature>
<dbReference type="eggNOG" id="ENOG502R3GA">
    <property type="taxonomic scope" value="Eukaryota"/>
</dbReference>
<dbReference type="PANTHER" id="PTHR33738">
    <property type="entry name" value="EMB|CAB82975.1"/>
    <property type="match status" value="1"/>
</dbReference>
<dbReference type="Proteomes" id="UP000008021">
    <property type="component" value="Chromosome 1"/>
</dbReference>
<dbReference type="Gramene" id="OMERI01G34280.2">
    <property type="protein sequence ID" value="OMERI01G34280.2"/>
    <property type="gene ID" value="OMERI01G34280"/>
</dbReference>
<feature type="compositionally biased region" description="Polar residues" evidence="1">
    <location>
        <begin position="70"/>
        <end position="90"/>
    </location>
</feature>
<dbReference type="STRING" id="40149.A0A0E0CAB2"/>
<dbReference type="HOGENOM" id="CLU_064599_0_0_1"/>
<feature type="compositionally biased region" description="Basic and acidic residues" evidence="1">
    <location>
        <begin position="133"/>
        <end position="148"/>
    </location>
</feature>
<accession>A0A0E0CAB2</accession>
<evidence type="ECO:0000256" key="1">
    <source>
        <dbReference type="SAM" id="MobiDB-lite"/>
    </source>
</evidence>
<name>A0A0E0CAB2_9ORYZ</name>
<feature type="region of interest" description="Disordered" evidence="1">
    <location>
        <begin position="226"/>
        <end position="250"/>
    </location>
</feature>
<proteinExistence type="predicted"/>
<dbReference type="AlphaFoldDB" id="A0A0E0CAB2"/>
<keyword evidence="3" id="KW-1185">Reference proteome</keyword>
<feature type="compositionally biased region" description="Gly residues" evidence="1">
    <location>
        <begin position="24"/>
        <end position="35"/>
    </location>
</feature>
<feature type="region of interest" description="Disordered" evidence="1">
    <location>
        <begin position="1"/>
        <end position="53"/>
    </location>
</feature>
<evidence type="ECO:0000313" key="2">
    <source>
        <dbReference type="EnsemblPlants" id="OMERI01G34280.2"/>
    </source>
</evidence>
<feature type="compositionally biased region" description="Pro residues" evidence="1">
    <location>
        <begin position="1"/>
        <end position="12"/>
    </location>
</feature>
<evidence type="ECO:0000313" key="3">
    <source>
        <dbReference type="Proteomes" id="UP000008021"/>
    </source>
</evidence>
<reference evidence="2" key="2">
    <citation type="submission" date="2018-05" db="EMBL/GenBank/DDBJ databases">
        <title>OmerRS3 (Oryza meridionalis Reference Sequence Version 3).</title>
        <authorList>
            <person name="Zhang J."/>
            <person name="Kudrna D."/>
            <person name="Lee S."/>
            <person name="Talag J."/>
            <person name="Welchert J."/>
            <person name="Wing R.A."/>
        </authorList>
    </citation>
    <scope>NUCLEOTIDE SEQUENCE [LARGE SCALE GENOMIC DNA]</scope>
    <source>
        <strain evidence="2">cv. OR44</strain>
    </source>
</reference>
<organism evidence="2">
    <name type="scientific">Oryza meridionalis</name>
    <dbReference type="NCBI Taxonomy" id="40149"/>
    <lineage>
        <taxon>Eukaryota</taxon>
        <taxon>Viridiplantae</taxon>
        <taxon>Streptophyta</taxon>
        <taxon>Embryophyta</taxon>
        <taxon>Tracheophyta</taxon>
        <taxon>Spermatophyta</taxon>
        <taxon>Magnoliopsida</taxon>
        <taxon>Liliopsida</taxon>
        <taxon>Poales</taxon>
        <taxon>Poaceae</taxon>
        <taxon>BOP clade</taxon>
        <taxon>Oryzoideae</taxon>
        <taxon>Oryzeae</taxon>
        <taxon>Oryzinae</taxon>
        <taxon>Oryza</taxon>
    </lineage>
</organism>
<reference evidence="2" key="1">
    <citation type="submission" date="2015-04" db="UniProtKB">
        <authorList>
            <consortium name="EnsemblPlants"/>
        </authorList>
    </citation>
    <scope>IDENTIFICATION</scope>
</reference>
<feature type="region of interest" description="Disordered" evidence="1">
    <location>
        <begin position="127"/>
        <end position="148"/>
    </location>
</feature>
<protein>
    <submittedName>
        <fullName evidence="2">Uncharacterized protein</fullName>
    </submittedName>
</protein>
<sequence>MEPKRSPAPPQPNVETKSPPRAAAGGGGGGGGTAAVGGESPLSSLFHQPSHGAKGKEDIYSIFYKGQNGTAQAGTADGKSQWTPPKSRTVYTKDNKQSNQYDSVDTSCFGSSVNYGGRDYYGISGHKQSTESNDYKADKKDPSTDSHGDWWQANLVASPLVEKRLGMVMATAGLTPALRAVFDSMTAHRHLGFRPMLRTCAQQLGGTAARGFCVAAAHGASFSATWSTGTRPHSPAPRAVSTQAATTTATTRRNHTRLALLSIPSPPLSSSSSRRRLQLCAVLRSMILQGVSRGEYLCSAPEHGASVTDSAGVLENAGRNPHCLSRTVTNLSSTKLQYGLAAVKSAGFLPGVLKTVSLPEARTAVS</sequence>
<feature type="region of interest" description="Disordered" evidence="1">
    <location>
        <begin position="70"/>
        <end position="103"/>
    </location>
</feature>